<gene>
    <name evidence="2" type="ORF">Cfor_02184</name>
</gene>
<feature type="compositionally biased region" description="Low complexity" evidence="1">
    <location>
        <begin position="35"/>
        <end position="51"/>
    </location>
</feature>
<evidence type="ECO:0000313" key="3">
    <source>
        <dbReference type="Proteomes" id="UP000502823"/>
    </source>
</evidence>
<sequence>MARKLNAHTDTVRAILTEDLGMRNFSGKMSKKMNSKNQGSTSTTKTNKSTK</sequence>
<reference evidence="3" key="1">
    <citation type="submission" date="2020-01" db="EMBL/GenBank/DDBJ databases">
        <title>Draft genome sequence of the Termite Coptotermes fromosanus.</title>
        <authorList>
            <person name="Itakura S."/>
            <person name="Yosikawa Y."/>
            <person name="Umezawa K."/>
        </authorList>
    </citation>
    <scope>NUCLEOTIDE SEQUENCE [LARGE SCALE GENOMIC DNA]</scope>
</reference>
<proteinExistence type="predicted"/>
<comment type="caution">
    <text evidence="2">The sequence shown here is derived from an EMBL/GenBank/DDBJ whole genome shotgun (WGS) entry which is preliminary data.</text>
</comment>
<evidence type="ECO:0000313" key="2">
    <source>
        <dbReference type="EMBL" id="GFG38877.1"/>
    </source>
</evidence>
<feature type="region of interest" description="Disordered" evidence="1">
    <location>
        <begin position="25"/>
        <end position="51"/>
    </location>
</feature>
<evidence type="ECO:0000256" key="1">
    <source>
        <dbReference type="SAM" id="MobiDB-lite"/>
    </source>
</evidence>
<accession>A0A6L2QAM8</accession>
<dbReference type="InParanoid" id="A0A6L2QAM8"/>
<name>A0A6L2QAM8_COPFO</name>
<keyword evidence="3" id="KW-1185">Reference proteome</keyword>
<protein>
    <submittedName>
        <fullName evidence="2">Uncharacterized protein</fullName>
    </submittedName>
</protein>
<organism evidence="2 3">
    <name type="scientific">Coptotermes formosanus</name>
    <name type="common">Formosan subterranean termite</name>
    <dbReference type="NCBI Taxonomy" id="36987"/>
    <lineage>
        <taxon>Eukaryota</taxon>
        <taxon>Metazoa</taxon>
        <taxon>Ecdysozoa</taxon>
        <taxon>Arthropoda</taxon>
        <taxon>Hexapoda</taxon>
        <taxon>Insecta</taxon>
        <taxon>Pterygota</taxon>
        <taxon>Neoptera</taxon>
        <taxon>Polyneoptera</taxon>
        <taxon>Dictyoptera</taxon>
        <taxon>Blattodea</taxon>
        <taxon>Blattoidea</taxon>
        <taxon>Termitoidae</taxon>
        <taxon>Rhinotermitidae</taxon>
        <taxon>Coptotermes</taxon>
    </lineage>
</organism>
<dbReference type="Proteomes" id="UP000502823">
    <property type="component" value="Unassembled WGS sequence"/>
</dbReference>
<dbReference type="AlphaFoldDB" id="A0A6L2QAM8"/>
<dbReference type="EMBL" id="BLKM01000832">
    <property type="protein sequence ID" value="GFG38877.1"/>
    <property type="molecule type" value="Genomic_DNA"/>
</dbReference>